<comment type="function">
    <text evidence="6">Catalyzes the conversion of glucosamine-6-phosphate to glucosamine-1-phosphate.</text>
</comment>
<dbReference type="NCBIfam" id="TIGR01455">
    <property type="entry name" value="glmM"/>
    <property type="match status" value="1"/>
</dbReference>
<dbReference type="GO" id="GO:0005975">
    <property type="term" value="P:carbohydrate metabolic process"/>
    <property type="evidence" value="ECO:0007669"/>
    <property type="project" value="InterPro"/>
</dbReference>
<dbReference type="InterPro" id="IPR005843">
    <property type="entry name" value="A-D-PHexomutase_C"/>
</dbReference>
<feature type="modified residue" description="Phosphoserine" evidence="6">
    <location>
        <position position="104"/>
    </location>
</feature>
<dbReference type="Pfam" id="PF02879">
    <property type="entry name" value="PGM_PMM_II"/>
    <property type="match status" value="1"/>
</dbReference>
<dbReference type="InterPro" id="IPR016055">
    <property type="entry name" value="A-D-PHexomutase_a/b/a-I/II/III"/>
</dbReference>
<dbReference type="GO" id="GO:0004615">
    <property type="term" value="F:phosphomannomutase activity"/>
    <property type="evidence" value="ECO:0007669"/>
    <property type="project" value="TreeGrafter"/>
</dbReference>
<dbReference type="InterPro" id="IPR005846">
    <property type="entry name" value="A-D-PHexomutase_a/b/a-III"/>
</dbReference>
<evidence type="ECO:0000259" key="8">
    <source>
        <dbReference type="Pfam" id="PF02878"/>
    </source>
</evidence>
<dbReference type="OrthoDB" id="9803322at2"/>
<feature type="binding site" evidence="6">
    <location>
        <position position="245"/>
    </location>
    <ligand>
        <name>Mg(2+)</name>
        <dbReference type="ChEBI" id="CHEBI:18420"/>
    </ligand>
</feature>
<feature type="binding site" description="via phosphate group" evidence="6">
    <location>
        <position position="104"/>
    </location>
    <ligand>
        <name>Mg(2+)</name>
        <dbReference type="ChEBI" id="CHEBI:18420"/>
    </ligand>
</feature>
<gene>
    <name evidence="6" type="primary">glmM</name>
    <name evidence="11" type="ORF">DDF67_19075</name>
</gene>
<dbReference type="Pfam" id="PF02878">
    <property type="entry name" value="PGM_PMM_I"/>
    <property type="match status" value="1"/>
</dbReference>
<dbReference type="Pfam" id="PF00408">
    <property type="entry name" value="PGM_PMM_IV"/>
    <property type="match status" value="1"/>
</dbReference>
<feature type="binding site" evidence="6">
    <location>
        <position position="249"/>
    </location>
    <ligand>
        <name>Mg(2+)</name>
        <dbReference type="ChEBI" id="CHEBI:18420"/>
    </ligand>
</feature>
<feature type="domain" description="Alpha-D-phosphohexomutase C-terminal" evidence="7">
    <location>
        <begin position="379"/>
        <end position="443"/>
    </location>
</feature>
<dbReference type="NCBIfam" id="NF008139">
    <property type="entry name" value="PRK10887.1"/>
    <property type="match status" value="1"/>
</dbReference>
<evidence type="ECO:0000256" key="1">
    <source>
        <dbReference type="ARBA" id="ARBA00010231"/>
    </source>
</evidence>
<organism evidence="11 12">
    <name type="scientific">Caulobacter endophyticus</name>
    <dbReference type="NCBI Taxonomy" id="2172652"/>
    <lineage>
        <taxon>Bacteria</taxon>
        <taxon>Pseudomonadati</taxon>
        <taxon>Pseudomonadota</taxon>
        <taxon>Alphaproteobacteria</taxon>
        <taxon>Caulobacterales</taxon>
        <taxon>Caulobacteraceae</taxon>
        <taxon>Caulobacter</taxon>
    </lineage>
</organism>
<dbReference type="FunFam" id="3.40.120.10:FF:000003">
    <property type="entry name" value="Phosphoglucosamine mutase"/>
    <property type="match status" value="1"/>
</dbReference>
<dbReference type="GO" id="GO:0008966">
    <property type="term" value="F:phosphoglucosamine mutase activity"/>
    <property type="evidence" value="ECO:0007669"/>
    <property type="project" value="UniProtKB-UniRule"/>
</dbReference>
<accession>A0A2T9JLR5</accession>
<dbReference type="Proteomes" id="UP000245073">
    <property type="component" value="Unassembled WGS sequence"/>
</dbReference>
<dbReference type="FunFam" id="3.40.120.10:FF:000001">
    <property type="entry name" value="Phosphoglucosamine mutase"/>
    <property type="match status" value="1"/>
</dbReference>
<dbReference type="RefSeq" id="WP_109102421.1">
    <property type="nucleotide sequence ID" value="NZ_QDKQ01000064.1"/>
</dbReference>
<dbReference type="InterPro" id="IPR005845">
    <property type="entry name" value="A-D-PHexomutase_a/b/a-II"/>
</dbReference>
<keyword evidence="3 6" id="KW-0479">Metal-binding</keyword>
<evidence type="ECO:0000256" key="4">
    <source>
        <dbReference type="ARBA" id="ARBA00022842"/>
    </source>
</evidence>
<comment type="caution">
    <text evidence="11">The sequence shown here is derived from an EMBL/GenBank/DDBJ whole genome shotgun (WGS) entry which is preliminary data.</text>
</comment>
<protein>
    <recommendedName>
        <fullName evidence="6">Phosphoglucosamine mutase</fullName>
        <ecNumber evidence="6">5.4.2.10</ecNumber>
    </recommendedName>
</protein>
<dbReference type="InterPro" id="IPR005841">
    <property type="entry name" value="Alpha-D-phosphohexomutase_SF"/>
</dbReference>
<dbReference type="HAMAP" id="MF_01554_B">
    <property type="entry name" value="GlmM_B"/>
    <property type="match status" value="1"/>
</dbReference>
<name>A0A2T9JLR5_9CAUL</name>
<dbReference type="Gene3D" id="3.40.120.10">
    <property type="entry name" value="Alpha-D-Glucose-1,6-Bisphosphate, subunit A, domain 3"/>
    <property type="match status" value="3"/>
</dbReference>
<dbReference type="FunFam" id="3.30.310.50:FF:000001">
    <property type="entry name" value="Phosphoglucosamine mutase"/>
    <property type="match status" value="1"/>
</dbReference>
<evidence type="ECO:0000313" key="11">
    <source>
        <dbReference type="EMBL" id="PVM84622.1"/>
    </source>
</evidence>
<evidence type="ECO:0000259" key="10">
    <source>
        <dbReference type="Pfam" id="PF02880"/>
    </source>
</evidence>
<feature type="binding site" evidence="6">
    <location>
        <position position="247"/>
    </location>
    <ligand>
        <name>Mg(2+)</name>
        <dbReference type="ChEBI" id="CHEBI:18420"/>
    </ligand>
</feature>
<evidence type="ECO:0000256" key="3">
    <source>
        <dbReference type="ARBA" id="ARBA00022723"/>
    </source>
</evidence>
<dbReference type="GO" id="GO:0005829">
    <property type="term" value="C:cytosol"/>
    <property type="evidence" value="ECO:0007669"/>
    <property type="project" value="TreeGrafter"/>
</dbReference>
<dbReference type="CDD" id="cd05802">
    <property type="entry name" value="GlmM"/>
    <property type="match status" value="1"/>
</dbReference>
<comment type="PTM">
    <text evidence="6">Activated by phosphorylation.</text>
</comment>
<proteinExistence type="inferred from homology"/>
<dbReference type="InterPro" id="IPR005844">
    <property type="entry name" value="A-D-PHexomutase_a/b/a-I"/>
</dbReference>
<dbReference type="InterPro" id="IPR036900">
    <property type="entry name" value="A-D-PHexomutase_C_sf"/>
</dbReference>
<dbReference type="AlphaFoldDB" id="A0A2T9JLR5"/>
<feature type="active site" description="Phosphoserine intermediate" evidence="6">
    <location>
        <position position="104"/>
    </location>
</feature>
<dbReference type="GO" id="GO:0006048">
    <property type="term" value="P:UDP-N-acetylglucosamine biosynthetic process"/>
    <property type="evidence" value="ECO:0007669"/>
    <property type="project" value="TreeGrafter"/>
</dbReference>
<dbReference type="Pfam" id="PF02880">
    <property type="entry name" value="PGM_PMM_III"/>
    <property type="match status" value="1"/>
</dbReference>
<evidence type="ECO:0000313" key="12">
    <source>
        <dbReference type="Proteomes" id="UP000245073"/>
    </source>
</evidence>
<dbReference type="GO" id="GO:0009252">
    <property type="term" value="P:peptidoglycan biosynthetic process"/>
    <property type="evidence" value="ECO:0007669"/>
    <property type="project" value="UniProtKB-ARBA"/>
</dbReference>
<sequence length="448" mass="47343">MSKRAYFGTDGIRGQANKHPMTAEVALRVGLAAGKLFRSQDDRRHLVVIGKDTRLSGYMIEPALVAGLTSVGMDVRLFGPLPTPAVAMMTRSMRADLGIMISASHNNFADNGIKLFGPDGYKLSDEQELKIEALMDEGLQEGLAAPRDLGRVKRIDDAQARYVEIVKATFPRHLSLSGLRIVIDCANGAAYKVAPTALYELGAEVISLGVTPDGTNINEECGSTHPDAMAKLVRDYRADIGIALDGDADRLVICDEKGLVVDGDQIMAIIAAAFAKAGALKGGGVVATVMSNLGLERQLGGLGLTLERTSVGDRYVMQRMREGGFNVGGEQSGHLILSDFSTTGDGLIAALQVLAVMVESGRPMSALARQFEPVPQLLENVRFAGGKPLEAKAVKEAIADGEAQLNGAGRIVVRASGTEPLIRIMAEGDDPALVRKVVGDIAAAVKAV</sequence>
<feature type="domain" description="Alpha-D-phosphohexomutase alpha/beta/alpha" evidence="8">
    <location>
        <begin position="5"/>
        <end position="138"/>
    </location>
</feature>
<dbReference type="EMBL" id="QDKQ01000064">
    <property type="protein sequence ID" value="PVM84622.1"/>
    <property type="molecule type" value="Genomic_DNA"/>
</dbReference>
<reference evidence="11 12" key="1">
    <citation type="submission" date="2018-04" db="EMBL/GenBank/DDBJ databases">
        <title>The genome sequence of Caulobacter sp. 744.</title>
        <authorList>
            <person name="Gao J."/>
            <person name="Sun J."/>
        </authorList>
    </citation>
    <scope>NUCLEOTIDE SEQUENCE [LARGE SCALE GENOMIC DNA]</scope>
    <source>
        <strain evidence="11 12">774</strain>
    </source>
</reference>
<dbReference type="InterPro" id="IPR006352">
    <property type="entry name" value="GlmM_bact"/>
</dbReference>
<dbReference type="SUPFAM" id="SSF53738">
    <property type="entry name" value="Phosphoglucomutase, first 3 domains"/>
    <property type="match status" value="3"/>
</dbReference>
<keyword evidence="4 6" id="KW-0460">Magnesium</keyword>
<comment type="similarity">
    <text evidence="1 6">Belongs to the phosphohexose mutase family.</text>
</comment>
<evidence type="ECO:0000259" key="7">
    <source>
        <dbReference type="Pfam" id="PF00408"/>
    </source>
</evidence>
<keyword evidence="12" id="KW-1185">Reference proteome</keyword>
<evidence type="ECO:0000259" key="9">
    <source>
        <dbReference type="Pfam" id="PF02879"/>
    </source>
</evidence>
<dbReference type="PRINTS" id="PR00509">
    <property type="entry name" value="PGMPMM"/>
</dbReference>
<keyword evidence="2 6" id="KW-0597">Phosphoprotein</keyword>
<feature type="domain" description="Alpha-D-phosphohexomutase alpha/beta/alpha" evidence="9">
    <location>
        <begin position="161"/>
        <end position="258"/>
    </location>
</feature>
<feature type="domain" description="Alpha-D-phosphohexomutase alpha/beta/alpha" evidence="10">
    <location>
        <begin position="262"/>
        <end position="370"/>
    </location>
</feature>
<dbReference type="SUPFAM" id="SSF55957">
    <property type="entry name" value="Phosphoglucomutase, C-terminal domain"/>
    <property type="match status" value="1"/>
</dbReference>
<dbReference type="EC" id="5.4.2.10" evidence="6"/>
<evidence type="ECO:0000256" key="2">
    <source>
        <dbReference type="ARBA" id="ARBA00022553"/>
    </source>
</evidence>
<evidence type="ECO:0000256" key="5">
    <source>
        <dbReference type="ARBA" id="ARBA00023235"/>
    </source>
</evidence>
<evidence type="ECO:0000256" key="6">
    <source>
        <dbReference type="HAMAP-Rule" id="MF_01554"/>
    </source>
</evidence>
<dbReference type="GO" id="GO:0000287">
    <property type="term" value="F:magnesium ion binding"/>
    <property type="evidence" value="ECO:0007669"/>
    <property type="project" value="UniProtKB-UniRule"/>
</dbReference>
<dbReference type="PANTHER" id="PTHR42946:SF1">
    <property type="entry name" value="PHOSPHOGLUCOMUTASE (ALPHA-D-GLUCOSE-1,6-BISPHOSPHATE-DEPENDENT)"/>
    <property type="match status" value="1"/>
</dbReference>
<dbReference type="Gene3D" id="3.30.310.50">
    <property type="entry name" value="Alpha-D-phosphohexomutase, C-terminal domain"/>
    <property type="match status" value="1"/>
</dbReference>
<dbReference type="InterPro" id="IPR050060">
    <property type="entry name" value="Phosphoglucosamine_mutase"/>
</dbReference>
<dbReference type="PANTHER" id="PTHR42946">
    <property type="entry name" value="PHOSPHOHEXOSE MUTASE"/>
    <property type="match status" value="1"/>
</dbReference>
<comment type="catalytic activity">
    <reaction evidence="6">
        <text>alpha-D-glucosamine 1-phosphate = D-glucosamine 6-phosphate</text>
        <dbReference type="Rhea" id="RHEA:23424"/>
        <dbReference type="ChEBI" id="CHEBI:58516"/>
        <dbReference type="ChEBI" id="CHEBI:58725"/>
        <dbReference type="EC" id="5.4.2.10"/>
    </reaction>
</comment>
<comment type="cofactor">
    <cofactor evidence="6">
        <name>Mg(2+)</name>
        <dbReference type="ChEBI" id="CHEBI:18420"/>
    </cofactor>
    <text evidence="6">Binds 1 Mg(2+) ion per subunit.</text>
</comment>
<keyword evidence="5 6" id="KW-0413">Isomerase</keyword>